<dbReference type="OrthoDB" id="4704294at2"/>
<name>A0A1B9DBE8_MYCMA</name>
<comment type="caution">
    <text evidence="2">The sequence shown here is derived from an EMBL/GenBank/DDBJ whole genome shotgun (WGS) entry which is preliminary data.</text>
</comment>
<dbReference type="EMBL" id="MBEE01000067">
    <property type="protein sequence ID" value="OCB58813.1"/>
    <property type="molecule type" value="Genomic_DNA"/>
</dbReference>
<reference evidence="2 3" key="1">
    <citation type="submission" date="2016-06" db="EMBL/GenBank/DDBJ databases">
        <authorList>
            <person name="Kjaerup R.B."/>
            <person name="Dalgaard T.S."/>
            <person name="Juul-Madsen H.R."/>
        </authorList>
    </citation>
    <scope>NUCLEOTIDE SEQUENCE [LARGE SCALE GENOMIC DNA]</scope>
    <source>
        <strain evidence="2 3">E3012</strain>
    </source>
</reference>
<evidence type="ECO:0000313" key="2">
    <source>
        <dbReference type="EMBL" id="OCB58813.1"/>
    </source>
</evidence>
<dbReference type="Proteomes" id="UP000092683">
    <property type="component" value="Unassembled WGS sequence"/>
</dbReference>
<dbReference type="PANTHER" id="PTHR34846:SF5">
    <property type="entry name" value="CARBOXYMUCONOLACTONE DECARBOXYLASE-LIKE DOMAIN-CONTAINING PROTEIN"/>
    <property type="match status" value="1"/>
</dbReference>
<dbReference type="InterPro" id="IPR003779">
    <property type="entry name" value="CMD-like"/>
</dbReference>
<dbReference type="GO" id="GO:0051920">
    <property type="term" value="F:peroxiredoxin activity"/>
    <property type="evidence" value="ECO:0007669"/>
    <property type="project" value="InterPro"/>
</dbReference>
<gene>
    <name evidence="2" type="ORF">A5677_15795</name>
</gene>
<dbReference type="SUPFAM" id="SSF69118">
    <property type="entry name" value="AhpD-like"/>
    <property type="match status" value="1"/>
</dbReference>
<dbReference type="PANTHER" id="PTHR34846">
    <property type="entry name" value="4-CARBOXYMUCONOLACTONE DECARBOXYLASE FAMILY PROTEIN (AFU_ORTHOLOGUE AFUA_6G11590)"/>
    <property type="match status" value="1"/>
</dbReference>
<dbReference type="RefSeq" id="WP_065479656.1">
    <property type="nucleotide sequence ID" value="NZ_MBEE01000067.1"/>
</dbReference>
<evidence type="ECO:0000313" key="3">
    <source>
        <dbReference type="Proteomes" id="UP000092683"/>
    </source>
</evidence>
<evidence type="ECO:0000259" key="1">
    <source>
        <dbReference type="Pfam" id="PF02627"/>
    </source>
</evidence>
<dbReference type="Pfam" id="PF02627">
    <property type="entry name" value="CMD"/>
    <property type="match status" value="1"/>
</dbReference>
<dbReference type="Gene3D" id="1.20.1290.10">
    <property type="entry name" value="AhpD-like"/>
    <property type="match status" value="1"/>
</dbReference>
<sequence length="200" mass="21681">MTDDDSAPRQTLTPLTADQWGDAEYAAFGVLLGIPGEKVPRAGSGHAIDPLKFDIIGLLARHPEMARAFLTFNGFLLRRGELSPRLRELAILRVAKTRRSAFFWGEHTKVAVESGVPQEDITRLADGNEGFSGVDLLVLGATDEMLADGRVQAETWELLVAALDTHAAMEVIFVVGTYTMLAMAFRTWGLAHPPGSAPLP</sequence>
<dbReference type="InterPro" id="IPR029032">
    <property type="entry name" value="AhpD-like"/>
</dbReference>
<dbReference type="AlphaFoldDB" id="A0A1B9DBE8"/>
<feature type="domain" description="Carboxymuconolactone decarboxylase-like" evidence="1">
    <location>
        <begin position="63"/>
        <end position="134"/>
    </location>
</feature>
<protein>
    <submittedName>
        <fullName evidence="2">Carboxymuconolactone decarboxylase</fullName>
    </submittedName>
</protein>
<organism evidence="2 3">
    <name type="scientific">Mycobacterium malmoense</name>
    <dbReference type="NCBI Taxonomy" id="1780"/>
    <lineage>
        <taxon>Bacteria</taxon>
        <taxon>Bacillati</taxon>
        <taxon>Actinomycetota</taxon>
        <taxon>Actinomycetes</taxon>
        <taxon>Mycobacteriales</taxon>
        <taxon>Mycobacteriaceae</taxon>
        <taxon>Mycobacterium</taxon>
    </lineage>
</organism>
<accession>A0A1B9DBE8</accession>
<proteinExistence type="predicted"/>